<dbReference type="GO" id="GO:0003677">
    <property type="term" value="F:DNA binding"/>
    <property type="evidence" value="ECO:0007669"/>
    <property type="project" value="UniProtKB-KW"/>
</dbReference>
<dbReference type="OrthoDB" id="2020094at2759"/>
<dbReference type="EMBL" id="LSYV01000040">
    <property type="protein sequence ID" value="KXZ46968.1"/>
    <property type="molecule type" value="Genomic_DNA"/>
</dbReference>
<evidence type="ECO:0000256" key="4">
    <source>
        <dbReference type="ARBA" id="ARBA00022946"/>
    </source>
</evidence>
<feature type="region of interest" description="Disordered" evidence="7">
    <location>
        <begin position="1"/>
        <end position="23"/>
    </location>
</feature>
<dbReference type="Pfam" id="PF02575">
    <property type="entry name" value="YbaB_DNA_bd"/>
    <property type="match status" value="1"/>
</dbReference>
<name>A0A150GAX0_GONPE</name>
<dbReference type="FunFam" id="3.30.1310.10:FF:000004">
    <property type="entry name" value="Nucleoid-associated protein, chloroplastic"/>
    <property type="match status" value="1"/>
</dbReference>
<dbReference type="Proteomes" id="UP000075714">
    <property type="component" value="Unassembled WGS sequence"/>
</dbReference>
<keyword evidence="3" id="KW-0934">Plastid</keyword>
<evidence type="ECO:0000256" key="2">
    <source>
        <dbReference type="ARBA" id="ARBA00022528"/>
    </source>
</evidence>
<dbReference type="GO" id="GO:0009507">
    <property type="term" value="C:chloroplast"/>
    <property type="evidence" value="ECO:0007669"/>
    <property type="project" value="UniProtKB-SubCell"/>
</dbReference>
<dbReference type="AlphaFoldDB" id="A0A150GAX0"/>
<organism evidence="8 9">
    <name type="scientific">Gonium pectorale</name>
    <name type="common">Green alga</name>
    <dbReference type="NCBI Taxonomy" id="33097"/>
    <lineage>
        <taxon>Eukaryota</taxon>
        <taxon>Viridiplantae</taxon>
        <taxon>Chlorophyta</taxon>
        <taxon>core chlorophytes</taxon>
        <taxon>Chlorophyceae</taxon>
        <taxon>CS clade</taxon>
        <taxon>Chlamydomonadales</taxon>
        <taxon>Volvocaceae</taxon>
        <taxon>Gonium</taxon>
    </lineage>
</organism>
<dbReference type="STRING" id="33097.A0A150GAX0"/>
<comment type="caution">
    <text evidence="8">The sequence shown here is derived from an EMBL/GenBank/DDBJ whole genome shotgun (WGS) entry which is preliminary data.</text>
</comment>
<keyword evidence="4" id="KW-0809">Transit peptide</keyword>
<keyword evidence="2" id="KW-0150">Chloroplast</keyword>
<dbReference type="PANTHER" id="PTHR33449:SF1">
    <property type="entry name" value="NUCLEOID-ASSOCIATED PROTEIN YBAB"/>
    <property type="match status" value="1"/>
</dbReference>
<dbReference type="PANTHER" id="PTHR33449">
    <property type="entry name" value="NUCLEOID-ASSOCIATED PROTEIN YBAB"/>
    <property type="match status" value="1"/>
</dbReference>
<accession>A0A150GAX0</accession>
<proteinExistence type="inferred from homology"/>
<keyword evidence="9" id="KW-1185">Reference proteome</keyword>
<gene>
    <name evidence="8" type="ORF">GPECTOR_39g462</name>
</gene>
<comment type="subcellular location">
    <subcellularLocation>
        <location evidence="1">Plastid</location>
        <location evidence="1">Chloroplast</location>
    </subcellularLocation>
</comment>
<evidence type="ECO:0000256" key="7">
    <source>
        <dbReference type="SAM" id="MobiDB-lite"/>
    </source>
</evidence>
<evidence type="ECO:0000256" key="3">
    <source>
        <dbReference type="ARBA" id="ARBA00022640"/>
    </source>
</evidence>
<dbReference type="InterPro" id="IPR004401">
    <property type="entry name" value="YbaB/EbfC"/>
</dbReference>
<protein>
    <recommendedName>
        <fullName evidence="10">Nucleoid-associated protein</fullName>
    </recommendedName>
</protein>
<dbReference type="InterPro" id="IPR036894">
    <property type="entry name" value="YbaB-like_sf"/>
</dbReference>
<evidence type="ECO:0000313" key="9">
    <source>
        <dbReference type="Proteomes" id="UP000075714"/>
    </source>
</evidence>
<dbReference type="SUPFAM" id="SSF82607">
    <property type="entry name" value="YbaB-like"/>
    <property type="match status" value="1"/>
</dbReference>
<evidence type="ECO:0000256" key="6">
    <source>
        <dbReference type="ARBA" id="ARBA00061665"/>
    </source>
</evidence>
<evidence type="ECO:0000256" key="5">
    <source>
        <dbReference type="ARBA" id="ARBA00023125"/>
    </source>
</evidence>
<evidence type="ECO:0000256" key="1">
    <source>
        <dbReference type="ARBA" id="ARBA00004229"/>
    </source>
</evidence>
<keyword evidence="5" id="KW-0238">DNA-binding</keyword>
<sequence length="151" mass="16398">MALAARSMRTQISQRPAAARPATIPRSCPRRLVVTGGGGGNPFDMKNLMESVKKAQQLVQTETARVQAELAATEFDGYDEEETVKVVMSGNQEPRSVEITDEALAQGAVEVSRRTTEAMKDAHRKSVTGMKEKMRELAKNLGIPNPGALNM</sequence>
<comment type="similarity">
    <text evidence="6">Belongs to the YbaB/EbfC family.</text>
</comment>
<reference evidence="9" key="1">
    <citation type="journal article" date="2016" name="Nat. Commun.">
        <title>The Gonium pectorale genome demonstrates co-option of cell cycle regulation during the evolution of multicellularity.</title>
        <authorList>
            <person name="Hanschen E.R."/>
            <person name="Marriage T.N."/>
            <person name="Ferris P.J."/>
            <person name="Hamaji T."/>
            <person name="Toyoda A."/>
            <person name="Fujiyama A."/>
            <person name="Neme R."/>
            <person name="Noguchi H."/>
            <person name="Minakuchi Y."/>
            <person name="Suzuki M."/>
            <person name="Kawai-Toyooka H."/>
            <person name="Smith D.R."/>
            <person name="Sparks H."/>
            <person name="Anderson J."/>
            <person name="Bakaric R."/>
            <person name="Luria V."/>
            <person name="Karger A."/>
            <person name="Kirschner M.W."/>
            <person name="Durand P.M."/>
            <person name="Michod R.E."/>
            <person name="Nozaki H."/>
            <person name="Olson B.J."/>
        </authorList>
    </citation>
    <scope>NUCLEOTIDE SEQUENCE [LARGE SCALE GENOMIC DNA]</scope>
    <source>
        <strain evidence="9">NIES-2863</strain>
    </source>
</reference>
<dbReference type="Gene3D" id="3.30.1310.10">
    <property type="entry name" value="Nucleoid-associated protein YbaB-like domain"/>
    <property type="match status" value="1"/>
</dbReference>
<evidence type="ECO:0008006" key="10">
    <source>
        <dbReference type="Google" id="ProtNLM"/>
    </source>
</evidence>
<evidence type="ECO:0000313" key="8">
    <source>
        <dbReference type="EMBL" id="KXZ46968.1"/>
    </source>
</evidence>